<keyword evidence="4" id="KW-0653">Protein transport</keyword>
<dbReference type="EMBL" id="CP007509">
    <property type="protein sequence ID" value="AHY43674.1"/>
    <property type="molecule type" value="Genomic_DNA"/>
</dbReference>
<dbReference type="PATRIC" id="fig|316.97.peg.2958"/>
<accession>A0A023WV36</accession>
<protein>
    <recommendedName>
        <fullName evidence="7">DUF2092 domain-containing protein</fullName>
    </recommendedName>
</protein>
<sequence>MEMAGLLGKTERLSVSLNIAYDVVQENGQKIEFGEIRELALQRPDRLRIMEIASHGDRGLTLFDGERITILDGDTNVYAQAPQPGDIDASIIHFVRDLQMRLPLAPLMLTKASEELQRRIQSIDYVEHTDILGAPAHHIAARTASVDFQVWIADSEQALPMRIVVTYPSDEGQPQFRADFSDWNLIPRFDKGTFEFTPPAAAKRIVFAAQLPPAPASPLPQGSRPEGAKP</sequence>
<keyword evidence="2" id="KW-0813">Transport</keyword>
<evidence type="ECO:0000313" key="6">
    <source>
        <dbReference type="Proteomes" id="UP000025238"/>
    </source>
</evidence>
<evidence type="ECO:0000313" key="5">
    <source>
        <dbReference type="EMBL" id="AHY43674.1"/>
    </source>
</evidence>
<proteinExistence type="predicted"/>
<evidence type="ECO:0000256" key="3">
    <source>
        <dbReference type="ARBA" id="ARBA00022729"/>
    </source>
</evidence>
<evidence type="ECO:0000256" key="1">
    <source>
        <dbReference type="ARBA" id="ARBA00011245"/>
    </source>
</evidence>
<dbReference type="Pfam" id="PF09865">
    <property type="entry name" value="DUF2092"/>
    <property type="match status" value="1"/>
</dbReference>
<dbReference type="Gene3D" id="2.50.20.10">
    <property type="entry name" value="Lipoprotein localisation LolA/LolB/LppX"/>
    <property type="match status" value="1"/>
</dbReference>
<evidence type="ECO:0000256" key="2">
    <source>
        <dbReference type="ARBA" id="ARBA00022448"/>
    </source>
</evidence>
<dbReference type="Proteomes" id="UP000025238">
    <property type="component" value="Chromosome"/>
</dbReference>
<evidence type="ECO:0000256" key="4">
    <source>
        <dbReference type="ARBA" id="ARBA00022927"/>
    </source>
</evidence>
<dbReference type="GO" id="GO:0015031">
    <property type="term" value="P:protein transport"/>
    <property type="evidence" value="ECO:0007669"/>
    <property type="project" value="UniProtKB-KW"/>
</dbReference>
<gene>
    <name evidence="5" type="ORF">UIB01_14775</name>
</gene>
<dbReference type="InterPro" id="IPR029046">
    <property type="entry name" value="LolA/LolB/LppX"/>
</dbReference>
<keyword evidence="3" id="KW-0732">Signal</keyword>
<dbReference type="AlphaFoldDB" id="A0A023WV36"/>
<dbReference type="SUPFAM" id="SSF89392">
    <property type="entry name" value="Prokaryotic lipoproteins and lipoprotein localization factors"/>
    <property type="match status" value="1"/>
</dbReference>
<dbReference type="InterPro" id="IPR019207">
    <property type="entry name" value="DUF2092"/>
</dbReference>
<dbReference type="OrthoDB" id="116979at2"/>
<evidence type="ECO:0008006" key="7">
    <source>
        <dbReference type="Google" id="ProtNLM"/>
    </source>
</evidence>
<name>A0A023WV36_STUST</name>
<reference evidence="5 6" key="1">
    <citation type="submission" date="2014-03" db="EMBL/GenBank/DDBJ databases">
        <title>Complete genome sequence of Pseudomonas stutzeri 19SMN4.</title>
        <authorList>
            <person name="Brunet-Galmes I."/>
            <person name="Nogales B."/>
            <person name="Busquets A."/>
            <person name="Pena A."/>
            <person name="Gomila M."/>
            <person name="Garcia-Valdes E."/>
            <person name="Lalucat J."/>
            <person name="Bennasar A."/>
            <person name="Bosch R."/>
        </authorList>
    </citation>
    <scope>NUCLEOTIDE SEQUENCE [LARGE SCALE GENOMIC DNA]</scope>
    <source>
        <strain evidence="5 6">19SMN4</strain>
    </source>
</reference>
<comment type="subunit">
    <text evidence="1">Monomer.</text>
</comment>
<dbReference type="KEGG" id="pstu:UIB01_14775"/>
<organism evidence="5 6">
    <name type="scientific">Stutzerimonas stutzeri</name>
    <name type="common">Pseudomonas stutzeri</name>
    <dbReference type="NCBI Taxonomy" id="316"/>
    <lineage>
        <taxon>Bacteria</taxon>
        <taxon>Pseudomonadati</taxon>
        <taxon>Pseudomonadota</taxon>
        <taxon>Gammaproteobacteria</taxon>
        <taxon>Pseudomonadales</taxon>
        <taxon>Pseudomonadaceae</taxon>
        <taxon>Stutzerimonas</taxon>
    </lineage>
</organism>